<organism evidence="3 4">
    <name type="scientific">Anisodus tanguticus</name>
    <dbReference type="NCBI Taxonomy" id="243964"/>
    <lineage>
        <taxon>Eukaryota</taxon>
        <taxon>Viridiplantae</taxon>
        <taxon>Streptophyta</taxon>
        <taxon>Embryophyta</taxon>
        <taxon>Tracheophyta</taxon>
        <taxon>Spermatophyta</taxon>
        <taxon>Magnoliopsida</taxon>
        <taxon>eudicotyledons</taxon>
        <taxon>Gunneridae</taxon>
        <taxon>Pentapetalae</taxon>
        <taxon>asterids</taxon>
        <taxon>lamiids</taxon>
        <taxon>Solanales</taxon>
        <taxon>Solanaceae</taxon>
        <taxon>Solanoideae</taxon>
        <taxon>Hyoscyameae</taxon>
        <taxon>Anisodus</taxon>
    </lineage>
</organism>
<dbReference type="SUPFAM" id="SSF53067">
    <property type="entry name" value="Actin-like ATPase domain"/>
    <property type="match status" value="1"/>
</dbReference>
<dbReference type="Gene3D" id="3.30.420.40">
    <property type="match status" value="1"/>
</dbReference>
<dbReference type="EMBL" id="JAVYJV010000085">
    <property type="protein sequence ID" value="KAK4336836.1"/>
    <property type="molecule type" value="Genomic_DNA"/>
</dbReference>
<dbReference type="Pfam" id="PF00814">
    <property type="entry name" value="TsaD"/>
    <property type="match status" value="1"/>
</dbReference>
<dbReference type="PANTHER" id="PTHR11735:SF14">
    <property type="entry name" value="TRNA N6-ADENOSINE THREONYLCARBAMOYLTRANSFERASE"/>
    <property type="match status" value="1"/>
</dbReference>
<dbReference type="AlphaFoldDB" id="A0AAE1UR35"/>
<keyword evidence="4" id="KW-1185">Reference proteome</keyword>
<dbReference type="InterPro" id="IPR043129">
    <property type="entry name" value="ATPase_NBD"/>
</dbReference>
<dbReference type="PANTHER" id="PTHR11735">
    <property type="entry name" value="TRNA N6-ADENOSINE THREONYLCARBAMOYLTRANSFERASE"/>
    <property type="match status" value="1"/>
</dbReference>
<protein>
    <recommendedName>
        <fullName evidence="2">Gcp-like domain-containing protein</fullName>
    </recommendedName>
</protein>
<comment type="caution">
    <text evidence="3">The sequence shown here is derived from an EMBL/GenBank/DDBJ whole genome shotgun (WGS) entry which is preliminary data.</text>
</comment>
<evidence type="ECO:0000313" key="3">
    <source>
        <dbReference type="EMBL" id="KAK4336836.1"/>
    </source>
</evidence>
<dbReference type="InterPro" id="IPR000905">
    <property type="entry name" value="Gcp-like_dom"/>
</dbReference>
<evidence type="ECO:0000259" key="2">
    <source>
        <dbReference type="Pfam" id="PF00814"/>
    </source>
</evidence>
<feature type="compositionally biased region" description="Basic and acidic residues" evidence="1">
    <location>
        <begin position="1"/>
        <end position="14"/>
    </location>
</feature>
<dbReference type="GO" id="GO:0005737">
    <property type="term" value="C:cytoplasm"/>
    <property type="evidence" value="ECO:0007669"/>
    <property type="project" value="TreeGrafter"/>
</dbReference>
<feature type="region of interest" description="Disordered" evidence="1">
    <location>
        <begin position="1"/>
        <end position="31"/>
    </location>
</feature>
<accession>A0AAE1UR35</accession>
<reference evidence="3" key="1">
    <citation type="submission" date="2023-12" db="EMBL/GenBank/DDBJ databases">
        <title>Genome assembly of Anisodus tanguticus.</title>
        <authorList>
            <person name="Wang Y.-J."/>
        </authorList>
    </citation>
    <scope>NUCLEOTIDE SEQUENCE</scope>
    <source>
        <strain evidence="3">KB-2021</strain>
        <tissue evidence="3">Leaf</tissue>
    </source>
</reference>
<name>A0AAE1UR35_9SOLA</name>
<proteinExistence type="predicted"/>
<evidence type="ECO:0000256" key="1">
    <source>
        <dbReference type="SAM" id="MobiDB-lite"/>
    </source>
</evidence>
<sequence length="366" mass="39420">MHLSLSDEKNKSETVRPLMAAEGRSSESQSKVLAVNNNSKITSVVSSTISSNNASSVVPATSSTSNGRVLLKRHPITGSTKYNGDIDSDVSSENDSPLSSINQVEPISENENINSSIINQNQVTFVESSDRDNLEQKDEKRSFVNLGRNDAEVRLSGDGEQGFEGSANKLGIGIMKDGVVLSNPRETYVAPTGQGPGMGPPLACVALFARTLSLLWNKPIVGVNHCIARLLRALGFIVVELCVDGVVDSEEVDAIDDSLIVELEFSCGFVFSFENSFFSSVFSFEFEDSFLFGEFEAAADSSFLFTGCLPLDGLPLEKLGLRNEFLALLELGAGELEVIGADVEVVVNWRLATEEAVEVDVVEVFS</sequence>
<gene>
    <name evidence="3" type="ORF">RND71_043897</name>
</gene>
<dbReference type="Proteomes" id="UP001291623">
    <property type="component" value="Unassembled WGS sequence"/>
</dbReference>
<feature type="domain" description="Gcp-like" evidence="2">
    <location>
        <begin position="193"/>
        <end position="233"/>
    </location>
</feature>
<dbReference type="GO" id="GO:0000408">
    <property type="term" value="C:EKC/KEOPS complex"/>
    <property type="evidence" value="ECO:0007669"/>
    <property type="project" value="TreeGrafter"/>
</dbReference>
<evidence type="ECO:0000313" key="4">
    <source>
        <dbReference type="Proteomes" id="UP001291623"/>
    </source>
</evidence>
<feature type="region of interest" description="Disordered" evidence="1">
    <location>
        <begin position="76"/>
        <end position="100"/>
    </location>
</feature>